<feature type="domain" description="Glycosyl transferase family 1" evidence="3">
    <location>
        <begin position="194"/>
        <end position="363"/>
    </location>
</feature>
<evidence type="ECO:0000259" key="4">
    <source>
        <dbReference type="Pfam" id="PF13439"/>
    </source>
</evidence>
<accession>A0A1X0FXS9</accession>
<dbReference type="Pfam" id="PF13439">
    <property type="entry name" value="Glyco_transf_4"/>
    <property type="match status" value="1"/>
</dbReference>
<dbReference type="Pfam" id="PF00534">
    <property type="entry name" value="Glycos_transf_1"/>
    <property type="match status" value="1"/>
</dbReference>
<dbReference type="PANTHER" id="PTHR12526">
    <property type="entry name" value="GLYCOSYLTRANSFERASE"/>
    <property type="match status" value="1"/>
</dbReference>
<reference evidence="5 6" key="1">
    <citation type="submission" date="2017-02" db="EMBL/GenBank/DDBJ databases">
        <title>The new phylogeny of genus Mycobacterium.</title>
        <authorList>
            <person name="Tortoli E."/>
            <person name="Trovato A."/>
            <person name="Cirillo D.M."/>
        </authorList>
    </citation>
    <scope>NUCLEOTIDE SEQUENCE [LARGE SCALE GENOMIC DNA]</scope>
    <source>
        <strain evidence="5 6">DSM 45255</strain>
    </source>
</reference>
<sequence>MSALVEFPCSTDSPGRQGLSDAMSFGILGTYPPTPSGLASFSAALADGLSTNGAEVSVVRVSDGPPSASTRVVGELVNGSAASVAACAELLNQSDVAVIQHEYGIYGGVDGAEVMGIVDRLRVPSILVAHTIPKDPTPQQHSLLEVLADRADQVVVMSEAASLRLRRGFDIARHKVATIPHGATVPTKAPCMRSGRPIVLTRGLLGPGKGIERVIEVMGSLNDLPGRPRYLVAGRTHPTVLAADGEAYRNARIDQALRSGVADSVCFDTDHRSVPMLTALLQSAAVVVLPYDSTDQVTSSALVDAIASGRPVVATAFPHAVELLASGAGIVVAHDDPDALACALRRVLTEPRLAGAMAAEARRLAPEVAWPTVARAYQRLAQRVLAQRRAGA</sequence>
<evidence type="ECO:0000313" key="5">
    <source>
        <dbReference type="EMBL" id="ORB06516.1"/>
    </source>
</evidence>
<evidence type="ECO:0000256" key="1">
    <source>
        <dbReference type="ARBA" id="ARBA00022676"/>
    </source>
</evidence>
<dbReference type="GO" id="GO:0016757">
    <property type="term" value="F:glycosyltransferase activity"/>
    <property type="evidence" value="ECO:0007669"/>
    <property type="project" value="UniProtKB-KW"/>
</dbReference>
<dbReference type="InterPro" id="IPR001296">
    <property type="entry name" value="Glyco_trans_1"/>
</dbReference>
<evidence type="ECO:0000256" key="2">
    <source>
        <dbReference type="ARBA" id="ARBA00022679"/>
    </source>
</evidence>
<dbReference type="Proteomes" id="UP000192760">
    <property type="component" value="Unassembled WGS sequence"/>
</dbReference>
<protein>
    <submittedName>
        <fullName evidence="5">Glycosyl transferase family 1</fullName>
    </submittedName>
</protein>
<evidence type="ECO:0000259" key="3">
    <source>
        <dbReference type="Pfam" id="PF00534"/>
    </source>
</evidence>
<dbReference type="Gene3D" id="3.40.50.2000">
    <property type="entry name" value="Glycogen Phosphorylase B"/>
    <property type="match status" value="2"/>
</dbReference>
<dbReference type="STRING" id="560555.BST30_11210"/>
<feature type="domain" description="Glycosyltransferase subfamily 4-like N-terminal" evidence="4">
    <location>
        <begin position="36"/>
        <end position="182"/>
    </location>
</feature>
<dbReference type="AlphaFoldDB" id="A0A1X0FXS9"/>
<proteinExistence type="predicted"/>
<evidence type="ECO:0000313" key="6">
    <source>
        <dbReference type="Proteomes" id="UP000192760"/>
    </source>
</evidence>
<keyword evidence="2 5" id="KW-0808">Transferase</keyword>
<keyword evidence="1" id="KW-0328">Glycosyltransferase</keyword>
<name>A0A1X0FXS9_MYCNT</name>
<dbReference type="SUPFAM" id="SSF53756">
    <property type="entry name" value="UDP-Glycosyltransferase/glycogen phosphorylase"/>
    <property type="match status" value="1"/>
</dbReference>
<gene>
    <name evidence="5" type="ORF">BST30_11210</name>
</gene>
<organism evidence="5 6">
    <name type="scientific">Mycobacterium mantenii</name>
    <dbReference type="NCBI Taxonomy" id="560555"/>
    <lineage>
        <taxon>Bacteria</taxon>
        <taxon>Bacillati</taxon>
        <taxon>Actinomycetota</taxon>
        <taxon>Actinomycetes</taxon>
        <taxon>Mycobacteriales</taxon>
        <taxon>Mycobacteriaceae</taxon>
        <taxon>Mycobacterium</taxon>
        <taxon>Mycobacterium avium complex (MAC)</taxon>
    </lineage>
</organism>
<dbReference type="InterPro" id="IPR028098">
    <property type="entry name" value="Glyco_trans_4-like_N"/>
</dbReference>
<comment type="caution">
    <text evidence="5">The sequence shown here is derived from an EMBL/GenBank/DDBJ whole genome shotgun (WGS) entry which is preliminary data.</text>
</comment>
<dbReference type="EMBL" id="MVHW01000009">
    <property type="protein sequence ID" value="ORB06516.1"/>
    <property type="molecule type" value="Genomic_DNA"/>
</dbReference>